<protein>
    <submittedName>
        <fullName evidence="1">Uncharacterized protein</fullName>
    </submittedName>
</protein>
<dbReference type="EMBL" id="PUJV01000015">
    <property type="protein sequence ID" value="NHB97436.1"/>
    <property type="molecule type" value="Genomic_DNA"/>
</dbReference>
<sequence>MSIFRRAVDYFYYLKDLLREDNLHVKIDGLKLSSREIFVSYHINKHDINSSMDLGSFTENYYNNLTTSDKLLIMKYISYYDIFLKLFNDGNCTEKDFLDNLKTEIKKDGL</sequence>
<organism evidence="1 2">
    <name type="scientific">Photorhabdus stackebrandtii</name>
    <dbReference type="NCBI Taxonomy" id="1123042"/>
    <lineage>
        <taxon>Bacteria</taxon>
        <taxon>Pseudomonadati</taxon>
        <taxon>Pseudomonadota</taxon>
        <taxon>Gammaproteobacteria</taxon>
        <taxon>Enterobacterales</taxon>
        <taxon>Morganellaceae</taxon>
        <taxon>Photorhabdus</taxon>
    </lineage>
</organism>
<evidence type="ECO:0000313" key="1">
    <source>
        <dbReference type="EMBL" id="NHB97436.1"/>
    </source>
</evidence>
<accession>A0A7X5QN48</accession>
<keyword evidence="2" id="KW-1185">Reference proteome</keyword>
<dbReference type="AlphaFoldDB" id="A0A7X5QN48"/>
<name>A0A7X5QN48_9GAMM</name>
<dbReference type="Proteomes" id="UP000547931">
    <property type="component" value="Unassembled WGS sequence"/>
</dbReference>
<proteinExistence type="predicted"/>
<comment type="caution">
    <text evidence="1">The sequence shown here is derived from an EMBL/GenBank/DDBJ whole genome shotgun (WGS) entry which is preliminary data.</text>
</comment>
<reference evidence="1 2" key="1">
    <citation type="submission" date="2018-02" db="EMBL/GenBank/DDBJ databases">
        <authorList>
            <person name="Machado R.A."/>
        </authorList>
    </citation>
    <scope>NUCLEOTIDE SEQUENCE [LARGE SCALE GENOMIC DNA]</scope>
    <source>
        <strain evidence="1 2">DSM 23271</strain>
    </source>
</reference>
<gene>
    <name evidence="1" type="ORF">C5470_13955</name>
</gene>
<evidence type="ECO:0000313" key="2">
    <source>
        <dbReference type="Proteomes" id="UP000547931"/>
    </source>
</evidence>
<dbReference type="RefSeq" id="WP_166289995.1">
    <property type="nucleotide sequence ID" value="NZ_CAWPIE010000015.1"/>
</dbReference>